<dbReference type="Proteomes" id="UP000232323">
    <property type="component" value="Unassembled WGS sequence"/>
</dbReference>
<dbReference type="EMBL" id="BEGY01000165">
    <property type="protein sequence ID" value="GAX85374.1"/>
    <property type="molecule type" value="Genomic_DNA"/>
</dbReference>
<sequence>MQEPLSPEEEAKRTLQFLVEENAILHQIVASIENKSGVALATASVASETLNKTVAPGIGPQQFPPAALPSSLKLKPALLTPFEVERGSIEDVDAWLFKAESMFAMCGVTDENICIDEYAGQALIGNATSAESPLFRVILLALLAQDASHGGTVLQDLSISRMPTDGQTENANRTVEDIIRAYVILPYHDDWDEHLITSCEFTMTQNTLAIIGSHRSTWLTVIIPEFL</sequence>
<evidence type="ECO:0000313" key="1">
    <source>
        <dbReference type="EMBL" id="GAX85374.1"/>
    </source>
</evidence>
<protein>
    <submittedName>
        <fullName evidence="1">Uncharacterized protein</fullName>
    </submittedName>
</protein>
<organism evidence="1 2">
    <name type="scientific">Chlamydomonas eustigma</name>
    <dbReference type="NCBI Taxonomy" id="1157962"/>
    <lineage>
        <taxon>Eukaryota</taxon>
        <taxon>Viridiplantae</taxon>
        <taxon>Chlorophyta</taxon>
        <taxon>core chlorophytes</taxon>
        <taxon>Chlorophyceae</taxon>
        <taxon>CS clade</taxon>
        <taxon>Chlamydomonadales</taxon>
        <taxon>Chlamydomonadaceae</taxon>
        <taxon>Chlamydomonas</taxon>
    </lineage>
</organism>
<reference evidence="1 2" key="1">
    <citation type="submission" date="2017-08" db="EMBL/GenBank/DDBJ databases">
        <title>Acidophilic green algal genome provides insights into adaptation to an acidic environment.</title>
        <authorList>
            <person name="Hirooka S."/>
            <person name="Hirose Y."/>
            <person name="Kanesaki Y."/>
            <person name="Higuchi S."/>
            <person name="Fujiwara T."/>
            <person name="Onuma R."/>
            <person name="Era A."/>
            <person name="Ohbayashi R."/>
            <person name="Uzuka A."/>
            <person name="Nozaki H."/>
            <person name="Yoshikawa H."/>
            <person name="Miyagishima S.Y."/>
        </authorList>
    </citation>
    <scope>NUCLEOTIDE SEQUENCE [LARGE SCALE GENOMIC DNA]</scope>
    <source>
        <strain evidence="1 2">NIES-2499</strain>
    </source>
</reference>
<name>A0A250XQP1_9CHLO</name>
<proteinExistence type="predicted"/>
<keyword evidence="2" id="KW-1185">Reference proteome</keyword>
<comment type="caution">
    <text evidence="1">The sequence shown here is derived from an EMBL/GenBank/DDBJ whole genome shotgun (WGS) entry which is preliminary data.</text>
</comment>
<dbReference type="AlphaFoldDB" id="A0A250XQP1"/>
<gene>
    <name evidence="1" type="ORF">CEUSTIGMA_g12791.t1</name>
</gene>
<accession>A0A250XQP1</accession>
<evidence type="ECO:0000313" key="2">
    <source>
        <dbReference type="Proteomes" id="UP000232323"/>
    </source>
</evidence>